<protein>
    <submittedName>
        <fullName evidence="1">Uncharacterized protein</fullName>
    </submittedName>
</protein>
<accession>A0AAV7B327</accession>
<gene>
    <name evidence="1" type="ORF">GDO81_013140</name>
</gene>
<reference evidence="1" key="1">
    <citation type="thesis" date="2020" institute="ProQuest LLC" country="789 East Eisenhower Parkway, Ann Arbor, MI, USA">
        <title>Comparative Genomics and Chromosome Evolution.</title>
        <authorList>
            <person name="Mudd A.B."/>
        </authorList>
    </citation>
    <scope>NUCLEOTIDE SEQUENCE</scope>
    <source>
        <strain evidence="1">237g6f4</strain>
        <tissue evidence="1">Blood</tissue>
    </source>
</reference>
<evidence type="ECO:0000313" key="2">
    <source>
        <dbReference type="Proteomes" id="UP000824782"/>
    </source>
</evidence>
<sequence length="133" mass="14842">MRQHCTALLGTDLRAFRARSSRRSQRRLCMCSLSIRRQTRPRGTPLSGPLSTSASAKSCRPPTCRYPIRMPAISWYPARGSIRVHVAFSAVGEENKVQLTVNKHKVLHNLLPTCWALKGMESRSAQGKAPEIS</sequence>
<proteinExistence type="predicted"/>
<dbReference type="Proteomes" id="UP000824782">
    <property type="component" value="Unassembled WGS sequence"/>
</dbReference>
<keyword evidence="2" id="KW-1185">Reference proteome</keyword>
<evidence type="ECO:0000313" key="1">
    <source>
        <dbReference type="EMBL" id="KAG8566211.1"/>
    </source>
</evidence>
<organism evidence="1 2">
    <name type="scientific">Engystomops pustulosus</name>
    <name type="common">Tungara frog</name>
    <name type="synonym">Physalaemus pustulosus</name>
    <dbReference type="NCBI Taxonomy" id="76066"/>
    <lineage>
        <taxon>Eukaryota</taxon>
        <taxon>Metazoa</taxon>
        <taxon>Chordata</taxon>
        <taxon>Craniata</taxon>
        <taxon>Vertebrata</taxon>
        <taxon>Euteleostomi</taxon>
        <taxon>Amphibia</taxon>
        <taxon>Batrachia</taxon>
        <taxon>Anura</taxon>
        <taxon>Neobatrachia</taxon>
        <taxon>Hyloidea</taxon>
        <taxon>Leptodactylidae</taxon>
        <taxon>Leiuperinae</taxon>
        <taxon>Engystomops</taxon>
    </lineage>
</organism>
<name>A0AAV7B327_ENGPU</name>
<dbReference type="EMBL" id="WNYA01000006">
    <property type="protein sequence ID" value="KAG8566211.1"/>
    <property type="molecule type" value="Genomic_DNA"/>
</dbReference>
<dbReference type="AlphaFoldDB" id="A0AAV7B327"/>
<comment type="caution">
    <text evidence="1">The sequence shown here is derived from an EMBL/GenBank/DDBJ whole genome shotgun (WGS) entry which is preliminary data.</text>
</comment>